<dbReference type="EMBL" id="CAJRGZ010000019">
    <property type="protein sequence ID" value="CAG5159454.1"/>
    <property type="molecule type" value="Genomic_DNA"/>
</dbReference>
<dbReference type="InterPro" id="IPR006569">
    <property type="entry name" value="CID_dom"/>
</dbReference>
<dbReference type="Proteomes" id="UP000676310">
    <property type="component" value="Unassembled WGS sequence"/>
</dbReference>
<feature type="domain" description="CID" evidence="2">
    <location>
        <begin position="34"/>
        <end position="196"/>
    </location>
</feature>
<dbReference type="AlphaFoldDB" id="A0A8J2I526"/>
<feature type="compositionally biased region" description="Low complexity" evidence="1">
    <location>
        <begin position="581"/>
        <end position="592"/>
    </location>
</feature>
<evidence type="ECO:0000313" key="3">
    <source>
        <dbReference type="EMBL" id="CAG5159454.1"/>
    </source>
</evidence>
<evidence type="ECO:0000259" key="2">
    <source>
        <dbReference type="PROSITE" id="PS51391"/>
    </source>
</evidence>
<protein>
    <recommendedName>
        <fullName evidence="2">CID domain-containing protein</fullName>
    </recommendedName>
</protein>
<dbReference type="Pfam" id="PF04818">
    <property type="entry name" value="CID"/>
    <property type="match status" value="1"/>
</dbReference>
<dbReference type="OrthoDB" id="21470at2759"/>
<keyword evidence="4" id="KW-1185">Reference proteome</keyword>
<accession>A0A8J2I526</accession>
<evidence type="ECO:0000256" key="1">
    <source>
        <dbReference type="SAM" id="MobiDB-lite"/>
    </source>
</evidence>
<evidence type="ECO:0000313" key="4">
    <source>
        <dbReference type="Proteomes" id="UP000676310"/>
    </source>
</evidence>
<feature type="compositionally biased region" description="Pro residues" evidence="1">
    <location>
        <begin position="554"/>
        <end position="580"/>
    </location>
</feature>
<feature type="compositionally biased region" description="Pro residues" evidence="1">
    <location>
        <begin position="494"/>
        <end position="504"/>
    </location>
</feature>
<feature type="compositionally biased region" description="Basic and acidic residues" evidence="1">
    <location>
        <begin position="430"/>
        <end position="439"/>
    </location>
</feature>
<name>A0A8J2I526_9PLEO</name>
<dbReference type="GeneID" id="67017386"/>
<feature type="compositionally biased region" description="Basic residues" evidence="1">
    <location>
        <begin position="384"/>
        <end position="393"/>
    </location>
</feature>
<feature type="compositionally biased region" description="Gly residues" evidence="1">
    <location>
        <begin position="593"/>
        <end position="650"/>
    </location>
</feature>
<dbReference type="InterPro" id="IPR008942">
    <property type="entry name" value="ENTH_VHS"/>
</dbReference>
<sequence length="650" mass="72327">MATNDDVKRATSVLTIAQIKFKQATKRTDTEDRLPPISVEVSSQLFSNIDAVLKQNTRVNIQKCTEWIVKHVAPSKARIVILGDYLIAVSKSIVVDQSSPGLAQKAPRNRMDLLLIINDVLHTDKFHRRNTMKQIIFGDECGGFVVDLVDQAGACITEKGSQLELKLRAIINYWTINRLLSAESLKACRDKADEALLIAQGGMPVRKRNYLLPEFHGDRTAPWHDLPASYMLEQMIKHPRRPINPSKIQIQKFDKKAVSPHVRNLLDNFFEKIDLKYQPTGDNPTGETSKYRLSLDPMGQLVKQNKETGEIATVANGYGWSPKFCQDMQKFGVPENIKIAREDAERMEDMEDPPVLSVTRRDDRHSRPTTSSSDSEYRRERKGYNRSRSRSYSRHSSGSYDNGHSPPRRRFRDGTQGRRRISPSPPSKNTRRELEDRGLVEPGRQLRAYGRDGSQPASQWNGPNRNSQGSPGNHEHHAPPMPPQNYGQSFSQSPQPPFNAPPFAPQHMPGQFQGQSPKPMPPFGVPPPPPPQFQGLEGSFVPPPPPSNFNGVWAPPPPPPNYNGVWPPPLPPHMSMPPNGPQQGNQHGNQYGNQGGNQYGNQGGNNFGSGTYGQNRGGFQGGRGYGGGQRGGYNGGNRGGWRGNGRGGRY</sequence>
<dbReference type="Gene3D" id="1.25.40.90">
    <property type="match status" value="1"/>
</dbReference>
<feature type="compositionally biased region" description="Polar residues" evidence="1">
    <location>
        <begin position="455"/>
        <end position="471"/>
    </location>
</feature>
<comment type="caution">
    <text evidence="3">The sequence shown here is derived from an EMBL/GenBank/DDBJ whole genome shotgun (WGS) entry which is preliminary data.</text>
</comment>
<organism evidence="3 4">
    <name type="scientific">Alternaria atra</name>
    <dbReference type="NCBI Taxonomy" id="119953"/>
    <lineage>
        <taxon>Eukaryota</taxon>
        <taxon>Fungi</taxon>
        <taxon>Dikarya</taxon>
        <taxon>Ascomycota</taxon>
        <taxon>Pezizomycotina</taxon>
        <taxon>Dothideomycetes</taxon>
        <taxon>Pleosporomycetidae</taxon>
        <taxon>Pleosporales</taxon>
        <taxon>Pleosporineae</taxon>
        <taxon>Pleosporaceae</taxon>
        <taxon>Alternaria</taxon>
        <taxon>Alternaria sect. Ulocladioides</taxon>
    </lineage>
</organism>
<dbReference type="PROSITE" id="PS51391">
    <property type="entry name" value="CID"/>
    <property type="match status" value="1"/>
</dbReference>
<reference evidence="3" key="1">
    <citation type="submission" date="2021-05" db="EMBL/GenBank/DDBJ databases">
        <authorList>
            <person name="Stam R."/>
        </authorList>
    </citation>
    <scope>NUCLEOTIDE SEQUENCE</scope>
    <source>
        <strain evidence="3">CS162</strain>
    </source>
</reference>
<gene>
    <name evidence="3" type="ORF">ALTATR162_LOCUS5591</name>
</gene>
<feature type="region of interest" description="Disordered" evidence="1">
    <location>
        <begin position="342"/>
        <end position="650"/>
    </location>
</feature>
<feature type="compositionally biased region" description="Basic residues" evidence="1">
    <location>
        <begin position="406"/>
        <end position="421"/>
    </location>
</feature>
<proteinExistence type="predicted"/>
<feature type="compositionally biased region" description="Pro residues" evidence="1">
    <location>
        <begin position="518"/>
        <end position="532"/>
    </location>
</feature>
<dbReference type="RefSeq" id="XP_043169145.1">
    <property type="nucleotide sequence ID" value="XM_043313210.1"/>
</dbReference>